<organism evidence="2 3">
    <name type="scientific">Prorocentrum cordatum</name>
    <dbReference type="NCBI Taxonomy" id="2364126"/>
    <lineage>
        <taxon>Eukaryota</taxon>
        <taxon>Sar</taxon>
        <taxon>Alveolata</taxon>
        <taxon>Dinophyceae</taxon>
        <taxon>Prorocentrales</taxon>
        <taxon>Prorocentraceae</taxon>
        <taxon>Prorocentrum</taxon>
    </lineage>
</organism>
<evidence type="ECO:0000313" key="3">
    <source>
        <dbReference type="Proteomes" id="UP001189429"/>
    </source>
</evidence>
<name>A0ABN9U5F4_9DINO</name>
<comment type="caution">
    <text evidence="2">The sequence shown here is derived from an EMBL/GenBank/DDBJ whole genome shotgun (WGS) entry which is preliminary data.</text>
</comment>
<proteinExistence type="predicted"/>
<feature type="region of interest" description="Disordered" evidence="1">
    <location>
        <begin position="209"/>
        <end position="245"/>
    </location>
</feature>
<feature type="compositionally biased region" description="Polar residues" evidence="1">
    <location>
        <begin position="390"/>
        <end position="399"/>
    </location>
</feature>
<evidence type="ECO:0000256" key="1">
    <source>
        <dbReference type="SAM" id="MobiDB-lite"/>
    </source>
</evidence>
<feature type="region of interest" description="Disordered" evidence="1">
    <location>
        <begin position="344"/>
        <end position="406"/>
    </location>
</feature>
<evidence type="ECO:0008006" key="4">
    <source>
        <dbReference type="Google" id="ProtNLM"/>
    </source>
</evidence>
<gene>
    <name evidence="2" type="ORF">PCOR1329_LOCUS45405</name>
</gene>
<evidence type="ECO:0000313" key="2">
    <source>
        <dbReference type="EMBL" id="CAK0854218.1"/>
    </source>
</evidence>
<keyword evidence="3" id="KW-1185">Reference proteome</keyword>
<dbReference type="EMBL" id="CAUYUJ010015460">
    <property type="protein sequence ID" value="CAK0854218.1"/>
    <property type="molecule type" value="Genomic_DNA"/>
</dbReference>
<feature type="compositionally biased region" description="Basic and acidic residues" evidence="1">
    <location>
        <begin position="226"/>
        <end position="237"/>
    </location>
</feature>
<dbReference type="Proteomes" id="UP001189429">
    <property type="component" value="Unassembled WGS sequence"/>
</dbReference>
<accession>A0ABN9U5F4</accession>
<sequence>MFAFPTNQPAKEGHQAHIYEGARTPFAKPPLGISSGVTTADLPRDAIGGLAGAISSAHCDPNVPLFKVHSHKIINDGSGNINNPQALCDWPSDPCRFHCVEHDDVMRYFHEPLRNSFGEPSAYCVPPFNMTTKQMVQVRLLIHHLRRISACPVAEDSAALPALKPGTTVTIHSCVELALRCNPTGAPVPCISPPFQKDIAKEMLYWMSPPQRKNNSSGPMASPARQDGRDLADRDASRAPVNGPCLQGTATGLDLAMDSKAFNHQLRQPLMAQRAFPMPPLEGAPPPRPLNARVMITGQSNPSSESYLFDARHPVHCLIATAIQDQSEDEHHPGFDNADFARAGADAQTSTTSGRARFAPEGGAMQVGNPAACTPSARSVSTRRPPLRQLYTSGQSSASYPLFPDN</sequence>
<protein>
    <recommendedName>
        <fullName evidence="4">PNPLA domain-containing protein</fullName>
    </recommendedName>
</protein>
<reference evidence="2" key="1">
    <citation type="submission" date="2023-10" db="EMBL/GenBank/DDBJ databases">
        <authorList>
            <person name="Chen Y."/>
            <person name="Shah S."/>
            <person name="Dougan E. K."/>
            <person name="Thang M."/>
            <person name="Chan C."/>
        </authorList>
    </citation>
    <scope>NUCLEOTIDE SEQUENCE [LARGE SCALE GENOMIC DNA]</scope>
</reference>